<dbReference type="InterPro" id="IPR001775">
    <property type="entry name" value="GspD/PilQ"/>
</dbReference>
<organism evidence="6 7">
    <name type="scientific">Paraburkholderia gardini</name>
    <dbReference type="NCBI Taxonomy" id="2823469"/>
    <lineage>
        <taxon>Bacteria</taxon>
        <taxon>Pseudomonadati</taxon>
        <taxon>Pseudomonadota</taxon>
        <taxon>Betaproteobacteria</taxon>
        <taxon>Burkholderiales</taxon>
        <taxon>Burkholderiaceae</taxon>
        <taxon>Paraburkholderia</taxon>
    </lineage>
</organism>
<dbReference type="PANTHER" id="PTHR30332">
    <property type="entry name" value="PROBABLE GENERAL SECRETION PATHWAY PROTEIN D"/>
    <property type="match status" value="1"/>
</dbReference>
<comment type="caution">
    <text evidence="6">The sequence shown here is derived from an EMBL/GenBank/DDBJ whole genome shotgun (WGS) entry which is preliminary data.</text>
</comment>
<feature type="transmembrane region" description="Helical" evidence="3">
    <location>
        <begin position="21"/>
        <end position="41"/>
    </location>
</feature>
<evidence type="ECO:0000313" key="7">
    <source>
        <dbReference type="Proteomes" id="UP000789752"/>
    </source>
</evidence>
<feature type="compositionally biased region" description="Basic residues" evidence="2">
    <location>
        <begin position="12"/>
        <end position="22"/>
    </location>
</feature>
<accession>A0ABM8U133</accession>
<dbReference type="EMBL" id="CAJQYY010000007">
    <property type="protein sequence ID" value="CAG4893366.1"/>
    <property type="molecule type" value="Genomic_DNA"/>
</dbReference>
<keyword evidence="3" id="KW-1133">Transmembrane helix</keyword>
<evidence type="ECO:0000256" key="2">
    <source>
        <dbReference type="SAM" id="MobiDB-lite"/>
    </source>
</evidence>
<feature type="domain" description="Pilus formation protein N-terminal" evidence="5">
    <location>
        <begin position="118"/>
        <end position="186"/>
    </location>
</feature>
<dbReference type="InterPro" id="IPR032789">
    <property type="entry name" value="T2SS-T3SS_pil_N"/>
</dbReference>
<evidence type="ECO:0000259" key="4">
    <source>
        <dbReference type="Pfam" id="PF00263"/>
    </source>
</evidence>
<dbReference type="PRINTS" id="PR00811">
    <property type="entry name" value="BCTERIALGSPD"/>
</dbReference>
<dbReference type="Proteomes" id="UP000789752">
    <property type="component" value="Unassembled WGS sequence"/>
</dbReference>
<dbReference type="Pfam" id="PF13629">
    <property type="entry name" value="T2SS-T3SS_pil_N"/>
    <property type="match status" value="1"/>
</dbReference>
<evidence type="ECO:0000259" key="5">
    <source>
        <dbReference type="Pfam" id="PF13629"/>
    </source>
</evidence>
<reference evidence="6 7" key="1">
    <citation type="submission" date="2021-04" db="EMBL/GenBank/DDBJ databases">
        <authorList>
            <person name="Vanwijnsberghe S."/>
        </authorList>
    </citation>
    <scope>NUCLEOTIDE SEQUENCE [LARGE SCALE GENOMIC DNA]</scope>
    <source>
        <strain evidence="6 7">LMG 32171</strain>
    </source>
</reference>
<feature type="region of interest" description="Disordered" evidence="2">
    <location>
        <begin position="590"/>
        <end position="622"/>
    </location>
</feature>
<feature type="region of interest" description="Disordered" evidence="2">
    <location>
        <begin position="1"/>
        <end position="22"/>
    </location>
</feature>
<evidence type="ECO:0000256" key="3">
    <source>
        <dbReference type="SAM" id="Phobius"/>
    </source>
</evidence>
<comment type="similarity">
    <text evidence="1">Belongs to the bacterial secretin family.</text>
</comment>
<evidence type="ECO:0000256" key="1">
    <source>
        <dbReference type="RuleBase" id="RU004003"/>
    </source>
</evidence>
<sequence length="704" mass="71100">MNAKTRCPAQAPHRRAQKRRAGGSRFVLTTMLSAIGLFLWVQPSAEAESTREAASVVGAVQPAALNPPRQAATLAAPFTVAANGPIRLTIGGADESQAGAAPAKNAKGPNCTGPVGEHSTVVVPLGKSTMINLREPVRERTVGNPQVVQAMLVSPQTLYLLGSDIGTTNMIVQGKSGSCSVIDVVVGTDPAGLQQTLASLMPEETGVQIKAAGDALVLTGVVTDGAKAQRIVELARAYTQRPSSALPLPGAKGGAGAAPAASGDKSERIINMLQVAAPQQVMLEVKVAEVSKTLIDQLGAQANLQGSIGSWSFGLLANFLSGGMAAIAGAKSNNLPLNLAIDAQKTDQLVKILAEPNLMAISGQEASFLAGGKVFIPVPQSNGTGGTTITLQEEQFGVGLTFTPTVLEGGRINLKVAPEVSELSPTGVAVTAGGTSSTAILPLITTRRASTTLQVYDGQSFAIGGLMKNNVTGTIKGLPGIGELPVLGALFRSTNYQQDKTELVFVVTPRLAKPLPREYPLPTDSFANVNEGNLYATGNMEGRKPAPPAAPASATPAVNGANGASGASSAGPVAVTGAVAVVPPVAGPAAMPPAAPVSTQAPGPDAASPANLVSPGGKPIALDEPRVNAVQTAQISVTPLPASTASVPDESPPTAISSARPLEPGPDTYTASPPVSALASSALDPPDTSIARTVSPATQISTTQ</sequence>
<dbReference type="RefSeq" id="WP_411178857.1">
    <property type="nucleotide sequence ID" value="NZ_CAJQYY010000007.1"/>
</dbReference>
<dbReference type="Pfam" id="PF00263">
    <property type="entry name" value="Secretin"/>
    <property type="match status" value="1"/>
</dbReference>
<feature type="compositionally biased region" description="Low complexity" evidence="2">
    <location>
        <begin position="671"/>
        <end position="687"/>
    </location>
</feature>
<feature type="compositionally biased region" description="Low complexity" evidence="2">
    <location>
        <begin position="551"/>
        <end position="570"/>
    </location>
</feature>
<dbReference type="InterPro" id="IPR004846">
    <property type="entry name" value="T2SS/T3SS_dom"/>
</dbReference>
<feature type="compositionally biased region" description="Polar residues" evidence="2">
    <location>
        <begin position="690"/>
        <end position="704"/>
    </location>
</feature>
<proteinExistence type="inferred from homology"/>
<keyword evidence="3" id="KW-0812">Transmembrane</keyword>
<gene>
    <name evidence="6" type="primary">sctC_1</name>
    <name evidence="6" type="ORF">R54767_01545</name>
</gene>
<dbReference type="PANTHER" id="PTHR30332:SF17">
    <property type="entry name" value="TYPE IV PILIATION SYSTEM PROTEIN DR_0774-RELATED"/>
    <property type="match status" value="1"/>
</dbReference>
<keyword evidence="7" id="KW-1185">Reference proteome</keyword>
<keyword evidence="3" id="KW-0472">Membrane</keyword>
<dbReference type="InterPro" id="IPR050810">
    <property type="entry name" value="Bact_Secretion_Sys_Channel"/>
</dbReference>
<name>A0ABM8U133_9BURK</name>
<feature type="region of interest" description="Disordered" evidence="2">
    <location>
        <begin position="640"/>
        <end position="704"/>
    </location>
</feature>
<protein>
    <submittedName>
        <fullName evidence="6">Type 3 secretion system secretin</fullName>
    </submittedName>
</protein>
<feature type="region of interest" description="Disordered" evidence="2">
    <location>
        <begin position="537"/>
        <end position="570"/>
    </location>
</feature>
<evidence type="ECO:0000313" key="6">
    <source>
        <dbReference type="EMBL" id="CAG4893366.1"/>
    </source>
</evidence>
<feature type="domain" description="Type II/III secretion system secretin-like" evidence="4">
    <location>
        <begin position="344"/>
        <end position="511"/>
    </location>
</feature>
<feature type="region of interest" description="Disordered" evidence="2">
    <location>
        <begin position="243"/>
        <end position="262"/>
    </location>
</feature>